<reference evidence="2" key="1">
    <citation type="submission" date="2021-03" db="EMBL/GenBank/DDBJ databases">
        <title>Genomic Encyclopedia of Type Strains, Phase IV (KMG-IV): sequencing the most valuable type-strain genomes for metagenomic binning, comparative biology and taxonomic classification.</title>
        <authorList>
            <person name="Goeker M."/>
        </authorList>
    </citation>
    <scope>NUCLEOTIDE SEQUENCE</scope>
    <source>
        <strain evidence="2">DSM 15523</strain>
        <strain evidence="3 5">DSM 16476</strain>
    </source>
</reference>
<name>A0A9X0YQV6_9FLAO</name>
<keyword evidence="1" id="KW-0812">Transmembrane</keyword>
<evidence type="ECO:0000313" key="4">
    <source>
        <dbReference type="Proteomes" id="UP001138672"/>
    </source>
</evidence>
<evidence type="ECO:0000313" key="2">
    <source>
        <dbReference type="EMBL" id="MBP1841536.1"/>
    </source>
</evidence>
<dbReference type="OrthoDB" id="9782229at2"/>
<dbReference type="EMBL" id="JAUSUU010000013">
    <property type="protein sequence ID" value="MDQ0337071.1"/>
    <property type="molecule type" value="Genomic_DNA"/>
</dbReference>
<evidence type="ECO:0000313" key="5">
    <source>
        <dbReference type="Proteomes" id="UP001231587"/>
    </source>
</evidence>
<keyword evidence="5" id="KW-1185">Reference proteome</keyword>
<dbReference type="InterPro" id="IPR009282">
    <property type="entry name" value="DUF937"/>
</dbReference>
<gene>
    <name evidence="2" type="ORF">J2Z56_003473</name>
    <name evidence="3" type="ORF">J2Z57_003532</name>
</gene>
<proteinExistence type="predicted"/>
<keyword evidence="1" id="KW-1133">Transmembrane helix</keyword>
<sequence>MHNHLLKALSNYITPDLVARAADTLDESETSVFKAMSAAIPTLLIGLLNKTNDIPVIEKIVNLANNEALNTDNILSDLPSLLTDKGDPVTLKNGTSVLQLLFEDKQPKLFETLEKTVSIKKSSIFRLILMSAPMVLAHIKDTNLNTEQLIKSLTSEKDEILKAAPLGLQALLDQQPVIQPEVKTRIKKVKPKHTERVKHRWIIPLLIFVAAILMLVIMS</sequence>
<dbReference type="AlphaFoldDB" id="A0A9X0YQV6"/>
<dbReference type="EMBL" id="JAGGJQ010000012">
    <property type="protein sequence ID" value="MBP1841536.1"/>
    <property type="molecule type" value="Genomic_DNA"/>
</dbReference>
<feature type="transmembrane region" description="Helical" evidence="1">
    <location>
        <begin position="201"/>
        <end position="218"/>
    </location>
</feature>
<keyword evidence="1" id="KW-0472">Membrane</keyword>
<comment type="caution">
    <text evidence="2">The sequence shown here is derived from an EMBL/GenBank/DDBJ whole genome shotgun (WGS) entry which is preliminary data.</text>
</comment>
<dbReference type="Proteomes" id="UP001231587">
    <property type="component" value="Unassembled WGS sequence"/>
</dbReference>
<evidence type="ECO:0000313" key="3">
    <source>
        <dbReference type="EMBL" id="MDQ0337071.1"/>
    </source>
</evidence>
<accession>A0A9X0YQV6</accession>
<dbReference type="RefSeq" id="WP_057781748.1">
    <property type="nucleotide sequence ID" value="NZ_JAGGJQ010000012.1"/>
</dbReference>
<evidence type="ECO:0008006" key="6">
    <source>
        <dbReference type="Google" id="ProtNLM"/>
    </source>
</evidence>
<organism evidence="2 4">
    <name type="scientific">Formosa algae</name>
    <dbReference type="NCBI Taxonomy" id="225843"/>
    <lineage>
        <taxon>Bacteria</taxon>
        <taxon>Pseudomonadati</taxon>
        <taxon>Bacteroidota</taxon>
        <taxon>Flavobacteriia</taxon>
        <taxon>Flavobacteriales</taxon>
        <taxon>Flavobacteriaceae</taxon>
        <taxon>Formosa</taxon>
    </lineage>
</organism>
<dbReference type="Proteomes" id="UP001138672">
    <property type="component" value="Unassembled WGS sequence"/>
</dbReference>
<evidence type="ECO:0000256" key="1">
    <source>
        <dbReference type="SAM" id="Phobius"/>
    </source>
</evidence>
<protein>
    <recommendedName>
        <fullName evidence="6">DUF937 domain-containing protein</fullName>
    </recommendedName>
</protein>
<dbReference type="Pfam" id="PF06078">
    <property type="entry name" value="DUF937"/>
    <property type="match status" value="1"/>
</dbReference>